<dbReference type="OrthoDB" id="9773999at2"/>
<dbReference type="GO" id="GO:0003723">
    <property type="term" value="F:RNA binding"/>
    <property type="evidence" value="ECO:0007669"/>
    <property type="project" value="UniProtKB-KW"/>
</dbReference>
<dbReference type="Pfam" id="PF00849">
    <property type="entry name" value="PseudoU_synth_2"/>
    <property type="match status" value="1"/>
</dbReference>
<name>A0A3P7NX94_9FIRM</name>
<evidence type="ECO:0000256" key="2">
    <source>
        <dbReference type="ARBA" id="ARBA00010876"/>
    </source>
</evidence>
<reference evidence="8 9" key="1">
    <citation type="submission" date="2018-09" db="EMBL/GenBank/DDBJ databases">
        <authorList>
            <person name="Postec A."/>
        </authorList>
    </citation>
    <scope>NUCLEOTIDE SEQUENCE [LARGE SCALE GENOMIC DNA]</scope>
    <source>
        <strain evidence="8">70B-A</strain>
    </source>
</reference>
<evidence type="ECO:0000256" key="4">
    <source>
        <dbReference type="ARBA" id="ARBA00031870"/>
    </source>
</evidence>
<dbReference type="EMBL" id="LR130778">
    <property type="protein sequence ID" value="VDN45930.1"/>
    <property type="molecule type" value="Genomic_DNA"/>
</dbReference>
<comment type="catalytic activity">
    <reaction evidence="1">
        <text>a uridine in RNA = a pseudouridine in RNA</text>
        <dbReference type="Rhea" id="RHEA:48348"/>
        <dbReference type="Rhea" id="RHEA-COMP:12068"/>
        <dbReference type="Rhea" id="RHEA-COMP:12069"/>
        <dbReference type="ChEBI" id="CHEBI:65314"/>
        <dbReference type="ChEBI" id="CHEBI:65315"/>
    </reaction>
</comment>
<organism evidence="8 9">
    <name type="scientific">Petrocella atlantisensis</name>
    <dbReference type="NCBI Taxonomy" id="2173034"/>
    <lineage>
        <taxon>Bacteria</taxon>
        <taxon>Bacillati</taxon>
        <taxon>Bacillota</taxon>
        <taxon>Clostridia</taxon>
        <taxon>Lachnospirales</taxon>
        <taxon>Vallitaleaceae</taxon>
        <taxon>Petrocella</taxon>
    </lineage>
</organism>
<dbReference type="InterPro" id="IPR050188">
    <property type="entry name" value="RluA_PseudoU_synthase"/>
</dbReference>
<dbReference type="PROSITE" id="PS50889">
    <property type="entry name" value="S4"/>
    <property type="match status" value="1"/>
</dbReference>
<evidence type="ECO:0000313" key="9">
    <source>
        <dbReference type="Proteomes" id="UP000279029"/>
    </source>
</evidence>
<dbReference type="KEGG" id="cbar:PATL70BA_0091"/>
<proteinExistence type="inferred from homology"/>
<accession>A0A3P7NX94</accession>
<dbReference type="Gene3D" id="3.30.2350.10">
    <property type="entry name" value="Pseudouridine synthase"/>
    <property type="match status" value="1"/>
</dbReference>
<dbReference type="SMART" id="SM00363">
    <property type="entry name" value="S4"/>
    <property type="match status" value="1"/>
</dbReference>
<comment type="similarity">
    <text evidence="2">Belongs to the pseudouridine synthase RluA family.</text>
</comment>
<dbReference type="PANTHER" id="PTHR21600">
    <property type="entry name" value="MITOCHONDRIAL RNA PSEUDOURIDINE SYNTHASE"/>
    <property type="match status" value="1"/>
</dbReference>
<dbReference type="PANTHER" id="PTHR21600:SF83">
    <property type="entry name" value="PSEUDOURIDYLATE SYNTHASE RPUSD4, MITOCHONDRIAL"/>
    <property type="match status" value="1"/>
</dbReference>
<dbReference type="RefSeq" id="WP_125135519.1">
    <property type="nucleotide sequence ID" value="NZ_LR130778.1"/>
</dbReference>
<dbReference type="AlphaFoldDB" id="A0A3P7NX94"/>
<keyword evidence="9" id="KW-1185">Reference proteome</keyword>
<keyword evidence="6" id="KW-0694">RNA-binding</keyword>
<evidence type="ECO:0000256" key="6">
    <source>
        <dbReference type="PROSITE-ProRule" id="PRU00182"/>
    </source>
</evidence>
<dbReference type="Gene3D" id="3.10.290.10">
    <property type="entry name" value="RNA-binding S4 domain"/>
    <property type="match status" value="1"/>
</dbReference>
<protein>
    <recommendedName>
        <fullName evidence="4">RNA pseudouridylate synthase</fullName>
    </recommendedName>
    <alternativeName>
        <fullName evidence="5">RNA-uridine isomerase</fullName>
    </alternativeName>
</protein>
<evidence type="ECO:0000256" key="5">
    <source>
        <dbReference type="ARBA" id="ARBA00033164"/>
    </source>
</evidence>
<evidence type="ECO:0000256" key="1">
    <source>
        <dbReference type="ARBA" id="ARBA00000073"/>
    </source>
</evidence>
<dbReference type="SUPFAM" id="SSF55174">
    <property type="entry name" value="Alpha-L RNA-binding motif"/>
    <property type="match status" value="1"/>
</dbReference>
<evidence type="ECO:0000256" key="3">
    <source>
        <dbReference type="ARBA" id="ARBA00023235"/>
    </source>
</evidence>
<keyword evidence="3" id="KW-0413">Isomerase</keyword>
<dbReference type="InterPro" id="IPR020103">
    <property type="entry name" value="PsdUridine_synth_cat_dom_sf"/>
</dbReference>
<dbReference type="Proteomes" id="UP000279029">
    <property type="component" value="Chromosome"/>
</dbReference>
<gene>
    <name evidence="8" type="ORF">PATL70BA_0091</name>
</gene>
<dbReference type="InterPro" id="IPR002942">
    <property type="entry name" value="S4_RNA-bd"/>
</dbReference>
<dbReference type="InterPro" id="IPR006145">
    <property type="entry name" value="PsdUridine_synth_RsuA/RluA"/>
</dbReference>
<dbReference type="CDD" id="cd02869">
    <property type="entry name" value="PseudoU_synth_RluA_like"/>
    <property type="match status" value="1"/>
</dbReference>
<sequence length="317" mass="36792">MIEINITPQNQHQRIDKFMLKVLPGMSKSFCYKMFRKKNITLNGKKINGHEICHEGDLIQVYFTQETYDHFATRIQEKRFESDGVLDVVYEDDQLIVINKAIGVLSQDDGTAVSVIDQIRSYYEEKNVQMDTGFRIGVSNRLDRNTTGIVLSAKSLPMAQIINQKIKNHEVVKLYKSIVFGKIDKDIELKDTIHKDHNNNKVSIDQDGEIMIHTLLKPLRWNESFTEVEIEIKTGKTHQIRVHLASIGHPVIGDNKYGNIHLNKDFKRKYNLNHQLLHAYSYQFIEGDIPLDNERYYKPFIAINPDLYNTIAKAVFK</sequence>
<evidence type="ECO:0000259" key="7">
    <source>
        <dbReference type="SMART" id="SM00363"/>
    </source>
</evidence>
<dbReference type="CDD" id="cd00165">
    <property type="entry name" value="S4"/>
    <property type="match status" value="1"/>
</dbReference>
<dbReference type="SUPFAM" id="SSF55120">
    <property type="entry name" value="Pseudouridine synthase"/>
    <property type="match status" value="1"/>
</dbReference>
<evidence type="ECO:0000313" key="8">
    <source>
        <dbReference type="EMBL" id="VDN45930.1"/>
    </source>
</evidence>
<dbReference type="GO" id="GO:0120159">
    <property type="term" value="F:rRNA pseudouridine synthase activity"/>
    <property type="evidence" value="ECO:0007669"/>
    <property type="project" value="UniProtKB-ARBA"/>
</dbReference>
<feature type="domain" description="RNA-binding S4" evidence="7">
    <location>
        <begin position="13"/>
        <end position="77"/>
    </location>
</feature>
<dbReference type="GO" id="GO:0000455">
    <property type="term" value="P:enzyme-directed rRNA pseudouridine synthesis"/>
    <property type="evidence" value="ECO:0007669"/>
    <property type="project" value="UniProtKB-ARBA"/>
</dbReference>
<dbReference type="InterPro" id="IPR036986">
    <property type="entry name" value="S4_RNA-bd_sf"/>
</dbReference>